<comment type="caution">
    <text evidence="3">The sequence shown here is derived from an EMBL/GenBank/DDBJ whole genome shotgun (WGS) entry which is preliminary data.</text>
</comment>
<proteinExistence type="predicted"/>
<evidence type="ECO:0000313" key="4">
    <source>
        <dbReference type="Proteomes" id="UP000295151"/>
    </source>
</evidence>
<name>A0A4R7T644_9ACTN</name>
<dbReference type="RefSeq" id="WP_133976467.1">
    <property type="nucleotide sequence ID" value="NZ_SOCE01000001.1"/>
</dbReference>
<feature type="compositionally biased region" description="Low complexity" evidence="1">
    <location>
        <begin position="84"/>
        <end position="98"/>
    </location>
</feature>
<dbReference type="Proteomes" id="UP000295151">
    <property type="component" value="Unassembled WGS sequence"/>
</dbReference>
<evidence type="ECO:0000313" key="3">
    <source>
        <dbReference type="EMBL" id="TDU86527.1"/>
    </source>
</evidence>
<keyword evidence="4" id="KW-1185">Reference proteome</keyword>
<feature type="region of interest" description="Disordered" evidence="1">
    <location>
        <begin position="1"/>
        <end position="32"/>
    </location>
</feature>
<evidence type="ECO:0000256" key="2">
    <source>
        <dbReference type="SAM" id="Phobius"/>
    </source>
</evidence>
<dbReference type="EMBL" id="SOCE01000001">
    <property type="protein sequence ID" value="TDU86527.1"/>
    <property type="molecule type" value="Genomic_DNA"/>
</dbReference>
<feature type="compositionally biased region" description="Polar residues" evidence="1">
    <location>
        <begin position="272"/>
        <end position="289"/>
    </location>
</feature>
<accession>A0A4R7T644</accession>
<protein>
    <submittedName>
        <fullName evidence="3">Uncharacterized protein</fullName>
    </submittedName>
</protein>
<evidence type="ECO:0000256" key="1">
    <source>
        <dbReference type="SAM" id="MobiDB-lite"/>
    </source>
</evidence>
<feature type="compositionally biased region" description="Basic and acidic residues" evidence="1">
    <location>
        <begin position="1"/>
        <end position="19"/>
    </location>
</feature>
<feature type="compositionally biased region" description="Pro residues" evidence="1">
    <location>
        <begin position="258"/>
        <end position="267"/>
    </location>
</feature>
<keyword evidence="2" id="KW-0812">Transmembrane</keyword>
<organism evidence="3 4">
    <name type="scientific">Kribbella voronezhensis</name>
    <dbReference type="NCBI Taxonomy" id="2512212"/>
    <lineage>
        <taxon>Bacteria</taxon>
        <taxon>Bacillati</taxon>
        <taxon>Actinomycetota</taxon>
        <taxon>Actinomycetes</taxon>
        <taxon>Propionibacteriales</taxon>
        <taxon>Kribbellaceae</taxon>
        <taxon>Kribbella</taxon>
    </lineage>
</organism>
<sequence length="289" mass="30635">MTDDLRTNFEVLTDARPEPPDPAAPIRLRIKSRRRRRRGTAVVLVTAAAVGITLGIGPALHALQPDATGGIGVAEVPTPPPTSPSSSVPSSGPSSVPTQPAHNKVLPPPWSDKQFTKVPDSNSYRPAYFVAQGEIPTEKWAMISTQDSCLVSVEGKANSFGGLYDCFTDWTNGQKVSYRTTPAYQKEKDSYKINYTMVIGATSIEARTVRIKAGGKTYVTDAVGTPTSNKIRFFSVVIPQRDAKLTSITPLDATGRPAPAPSDPPTALPCNNCGTTTGNPSAPTGSPSN</sequence>
<gene>
    <name evidence="3" type="ORF">EV138_0036</name>
</gene>
<feature type="transmembrane region" description="Helical" evidence="2">
    <location>
        <begin position="39"/>
        <end position="60"/>
    </location>
</feature>
<dbReference type="AlphaFoldDB" id="A0A4R7T644"/>
<dbReference type="OrthoDB" id="3827589at2"/>
<keyword evidence="2" id="KW-0472">Membrane</keyword>
<keyword evidence="2" id="KW-1133">Transmembrane helix</keyword>
<feature type="region of interest" description="Disordered" evidence="1">
    <location>
        <begin position="248"/>
        <end position="289"/>
    </location>
</feature>
<reference evidence="3 4" key="1">
    <citation type="submission" date="2019-03" db="EMBL/GenBank/DDBJ databases">
        <title>Genomic Encyclopedia of Type Strains, Phase III (KMG-III): the genomes of soil and plant-associated and newly described type strains.</title>
        <authorList>
            <person name="Whitman W."/>
        </authorList>
    </citation>
    <scope>NUCLEOTIDE SEQUENCE [LARGE SCALE GENOMIC DNA]</scope>
    <source>
        <strain evidence="3 4">VKM Ac-2575</strain>
    </source>
</reference>
<feature type="region of interest" description="Disordered" evidence="1">
    <location>
        <begin position="71"/>
        <end position="118"/>
    </location>
</feature>